<dbReference type="InterPro" id="IPR010105">
    <property type="entry name" value="TonB_sidphr_rcpt"/>
</dbReference>
<evidence type="ECO:0000256" key="16">
    <source>
        <dbReference type="SAM" id="SignalP"/>
    </source>
</evidence>
<keyword evidence="8" id="KW-0408">Iron</keyword>
<evidence type="ECO:0000259" key="17">
    <source>
        <dbReference type="SMART" id="SM00965"/>
    </source>
</evidence>
<evidence type="ECO:0000256" key="8">
    <source>
        <dbReference type="ARBA" id="ARBA00023004"/>
    </source>
</evidence>
<evidence type="ECO:0000256" key="7">
    <source>
        <dbReference type="ARBA" id="ARBA00022729"/>
    </source>
</evidence>
<dbReference type="GO" id="GO:0038023">
    <property type="term" value="F:signaling receptor activity"/>
    <property type="evidence" value="ECO:0007669"/>
    <property type="project" value="InterPro"/>
</dbReference>
<dbReference type="InterPro" id="IPR011662">
    <property type="entry name" value="Secretin/TonB_short_N"/>
</dbReference>
<evidence type="ECO:0000256" key="6">
    <source>
        <dbReference type="ARBA" id="ARBA00022692"/>
    </source>
</evidence>
<evidence type="ECO:0000256" key="4">
    <source>
        <dbReference type="ARBA" id="ARBA00022452"/>
    </source>
</evidence>
<evidence type="ECO:0000256" key="1">
    <source>
        <dbReference type="ARBA" id="ARBA00004571"/>
    </source>
</evidence>
<name>A0AAJ2VAU8_DELAC</name>
<dbReference type="InterPro" id="IPR039426">
    <property type="entry name" value="TonB-dep_rcpt-like"/>
</dbReference>
<evidence type="ECO:0000256" key="14">
    <source>
        <dbReference type="PROSITE-ProRule" id="PRU01360"/>
    </source>
</evidence>
<feature type="domain" description="Secretin/TonB short N-terminal" evidence="17">
    <location>
        <begin position="63"/>
        <end position="114"/>
    </location>
</feature>
<dbReference type="PANTHER" id="PTHR32552:SF68">
    <property type="entry name" value="FERRICHROME OUTER MEMBRANE TRANSPORTER_PHAGE RECEPTOR"/>
    <property type="match status" value="1"/>
</dbReference>
<keyword evidence="6 14" id="KW-0812">Transmembrane</keyword>
<dbReference type="InterPro" id="IPR037066">
    <property type="entry name" value="Plug_dom_sf"/>
</dbReference>
<evidence type="ECO:0000256" key="12">
    <source>
        <dbReference type="ARBA" id="ARBA00023170"/>
    </source>
</evidence>
<proteinExistence type="inferred from homology"/>
<dbReference type="CDD" id="cd01347">
    <property type="entry name" value="ligand_gated_channel"/>
    <property type="match status" value="1"/>
</dbReference>
<dbReference type="InterPro" id="IPR000531">
    <property type="entry name" value="Beta-barrel_TonB"/>
</dbReference>
<dbReference type="PANTHER" id="PTHR32552">
    <property type="entry name" value="FERRICHROME IRON RECEPTOR-RELATED"/>
    <property type="match status" value="1"/>
</dbReference>
<accession>A0AAJ2VAU8</accession>
<dbReference type="FunFam" id="2.170.130.10:FF:000001">
    <property type="entry name" value="Catecholate siderophore TonB-dependent receptor"/>
    <property type="match status" value="1"/>
</dbReference>
<dbReference type="Pfam" id="PF07660">
    <property type="entry name" value="STN"/>
    <property type="match status" value="1"/>
</dbReference>
<dbReference type="Pfam" id="PF00593">
    <property type="entry name" value="TonB_dep_Rec_b-barrel"/>
    <property type="match status" value="1"/>
</dbReference>
<protein>
    <submittedName>
        <fullName evidence="18">TonB-dependent siderophore receptor</fullName>
    </submittedName>
</protein>
<evidence type="ECO:0000313" key="18">
    <source>
        <dbReference type="EMBL" id="MDX4955366.1"/>
    </source>
</evidence>
<dbReference type="FunFam" id="2.40.170.20:FF:000005">
    <property type="entry name" value="TonB-dependent siderophore receptor"/>
    <property type="match status" value="1"/>
</dbReference>
<keyword evidence="10 15" id="KW-0798">TonB box</keyword>
<keyword evidence="3 14" id="KW-0813">Transport</keyword>
<evidence type="ECO:0000256" key="11">
    <source>
        <dbReference type="ARBA" id="ARBA00023136"/>
    </source>
</evidence>
<dbReference type="Gene3D" id="2.40.170.20">
    <property type="entry name" value="TonB-dependent receptor, beta-barrel domain"/>
    <property type="match status" value="1"/>
</dbReference>
<keyword evidence="13 14" id="KW-0998">Cell outer membrane</keyword>
<dbReference type="AlphaFoldDB" id="A0AAJ2VAU8"/>
<keyword evidence="7 16" id="KW-0732">Signal</keyword>
<dbReference type="EMBL" id="JAWWMZ010000006">
    <property type="protein sequence ID" value="MDX4955366.1"/>
    <property type="molecule type" value="Genomic_DNA"/>
</dbReference>
<evidence type="ECO:0000256" key="5">
    <source>
        <dbReference type="ARBA" id="ARBA00022496"/>
    </source>
</evidence>
<dbReference type="RefSeq" id="WP_319074689.1">
    <property type="nucleotide sequence ID" value="NZ_JAWWMZ010000006.1"/>
</dbReference>
<evidence type="ECO:0000256" key="9">
    <source>
        <dbReference type="ARBA" id="ARBA00023065"/>
    </source>
</evidence>
<comment type="subcellular location">
    <subcellularLocation>
        <location evidence="1 14">Cell outer membrane</location>
        <topology evidence="1 14">Multi-pass membrane protein</topology>
    </subcellularLocation>
</comment>
<organism evidence="18 19">
    <name type="scientific">Delftia acidovorans</name>
    <name type="common">Pseudomonas acidovorans</name>
    <name type="synonym">Comamonas acidovorans</name>
    <dbReference type="NCBI Taxonomy" id="80866"/>
    <lineage>
        <taxon>Bacteria</taxon>
        <taxon>Pseudomonadati</taxon>
        <taxon>Pseudomonadota</taxon>
        <taxon>Betaproteobacteria</taxon>
        <taxon>Burkholderiales</taxon>
        <taxon>Comamonadaceae</taxon>
        <taxon>Delftia</taxon>
    </lineage>
</organism>
<evidence type="ECO:0000313" key="19">
    <source>
        <dbReference type="Proteomes" id="UP001287445"/>
    </source>
</evidence>
<dbReference type="Proteomes" id="UP001287445">
    <property type="component" value="Unassembled WGS sequence"/>
</dbReference>
<reference evidence="18" key="1">
    <citation type="submission" date="2023-11" db="EMBL/GenBank/DDBJ databases">
        <title>Identification and selenium tolerance of Delftia acidovorans R3-25.</title>
        <authorList>
            <person name="Zhang S."/>
            <person name="Liu Y."/>
            <person name="Guo Y."/>
        </authorList>
    </citation>
    <scope>NUCLEOTIDE SEQUENCE</scope>
    <source>
        <strain evidence="18">R3-25</strain>
    </source>
</reference>
<dbReference type="Gene3D" id="2.170.130.10">
    <property type="entry name" value="TonB-dependent receptor, plug domain"/>
    <property type="match status" value="1"/>
</dbReference>
<keyword evidence="4 14" id="KW-1134">Transmembrane beta strand</keyword>
<feature type="signal peptide" evidence="16">
    <location>
        <begin position="1"/>
        <end position="25"/>
    </location>
</feature>
<dbReference type="Gene3D" id="3.55.50.30">
    <property type="match status" value="1"/>
</dbReference>
<evidence type="ECO:0000256" key="3">
    <source>
        <dbReference type="ARBA" id="ARBA00022448"/>
    </source>
</evidence>
<dbReference type="PROSITE" id="PS52016">
    <property type="entry name" value="TONB_DEPENDENT_REC_3"/>
    <property type="match status" value="1"/>
</dbReference>
<evidence type="ECO:0000256" key="2">
    <source>
        <dbReference type="ARBA" id="ARBA00009810"/>
    </source>
</evidence>
<keyword evidence="12 18" id="KW-0675">Receptor</keyword>
<evidence type="ECO:0000256" key="10">
    <source>
        <dbReference type="ARBA" id="ARBA00023077"/>
    </source>
</evidence>
<keyword evidence="11 14" id="KW-0472">Membrane</keyword>
<sequence length="802" mass="87752">MRSLPRQHLLSAALAAAFGTTTLCALPAAAQPAAQAPSQAFDIHVPSQPLATALNELSRQTQTQVFAAGDLVSGLNSRAVSGKLSVEQALRDMLAGSSLEASRTANGGFAIRRLVSGSTTLPVVNVLAAHEGESPTGPLQGYVAKRSATGTKTDTPLIETPQSISIVGAEEIEVLKSQNLQDALGYVAGVSRSEGLDRTSDTLIVRGFQLDGNGNQYRDGTKYTVNIFNGQQEPYGLERIELLKGAASVLYGSAAPGGIINTVSKRPTSTPLHELNVEVGSFSRKQVSGDFGGPLDKDGEWSYRLTFLKRDSNSFVDYTPDDRLFIAPALKWQPNAATSLTILADYQKDSSAYVYGLPEEGTILPNINGRLPRNLFVGEPGYDKFELNRFSIGYLFEHAFNDRVKLRNSLRYMKADNEYASIWISGLAADQRTTAYRGVAPRWDRSSAVVSDTSLEYQAETGSVRHTMLVGFDYSAPRHESERYTRSIDNIDLYNPVYGSPMGTEITQNPYSWKSTAKRMGLYAQDQMKINDKWVVLVGGRYDSVRYDESSFFTGAKSVDNEKDHAFTGRAGLVYLADNGWAPFLSYSESFEPTSGRDRLGSRFKPTTGQQYEAGVRYQPKGSNTMISAAVYQLTRQNVLVADPQDPTLTYSIQQGEVRSRGFELEARTAVGRNANLILAYAYTEAATIKASPLQPEQEGLRSPGVPYNQLSIWGDYNFGSLGLPGLKIGAGMRYVGSTRSQTNNPVPAFTLFDAMVSYTTGPWRLALNVNNLTDKTYIGNCTYGCFYGEPRRVIGTATYRW</sequence>
<dbReference type="InterPro" id="IPR036942">
    <property type="entry name" value="Beta-barrel_TonB_sf"/>
</dbReference>
<evidence type="ECO:0000256" key="15">
    <source>
        <dbReference type="RuleBase" id="RU003357"/>
    </source>
</evidence>
<dbReference type="InterPro" id="IPR012910">
    <property type="entry name" value="Plug_dom"/>
</dbReference>
<dbReference type="NCBIfam" id="TIGR01783">
    <property type="entry name" value="TonB-siderophor"/>
    <property type="match status" value="1"/>
</dbReference>
<dbReference type="Pfam" id="PF07715">
    <property type="entry name" value="Plug"/>
    <property type="match status" value="1"/>
</dbReference>
<evidence type="ECO:0000256" key="13">
    <source>
        <dbReference type="ARBA" id="ARBA00023237"/>
    </source>
</evidence>
<comment type="similarity">
    <text evidence="2 14 15">Belongs to the TonB-dependent receptor family.</text>
</comment>
<comment type="caution">
    <text evidence="18">The sequence shown here is derived from an EMBL/GenBank/DDBJ whole genome shotgun (WGS) entry which is preliminary data.</text>
</comment>
<dbReference type="GO" id="GO:0009279">
    <property type="term" value="C:cell outer membrane"/>
    <property type="evidence" value="ECO:0007669"/>
    <property type="project" value="UniProtKB-SubCell"/>
</dbReference>
<keyword evidence="9" id="KW-0406">Ion transport</keyword>
<keyword evidence="5" id="KW-0410">Iron transport</keyword>
<gene>
    <name evidence="18" type="ORF">SGN30_18270</name>
</gene>
<dbReference type="SMART" id="SM00965">
    <property type="entry name" value="STN"/>
    <property type="match status" value="1"/>
</dbReference>
<dbReference type="SUPFAM" id="SSF56935">
    <property type="entry name" value="Porins"/>
    <property type="match status" value="1"/>
</dbReference>
<feature type="chain" id="PRO_5042467226" evidence="16">
    <location>
        <begin position="26"/>
        <end position="802"/>
    </location>
</feature>
<dbReference type="GO" id="GO:0015344">
    <property type="term" value="F:siderophore uptake transmembrane transporter activity"/>
    <property type="evidence" value="ECO:0007669"/>
    <property type="project" value="TreeGrafter"/>
</dbReference>
<dbReference type="GO" id="GO:0015891">
    <property type="term" value="P:siderophore transport"/>
    <property type="evidence" value="ECO:0007669"/>
    <property type="project" value="InterPro"/>
</dbReference>